<organism evidence="2 3">
    <name type="scientific">Labrys monachus</name>
    <dbReference type="NCBI Taxonomy" id="217067"/>
    <lineage>
        <taxon>Bacteria</taxon>
        <taxon>Pseudomonadati</taxon>
        <taxon>Pseudomonadota</taxon>
        <taxon>Alphaproteobacteria</taxon>
        <taxon>Hyphomicrobiales</taxon>
        <taxon>Xanthobacteraceae</taxon>
        <taxon>Labrys</taxon>
    </lineage>
</organism>
<dbReference type="EMBL" id="JAUSVK010000001">
    <property type="protein sequence ID" value="MDQ0390721.1"/>
    <property type="molecule type" value="Genomic_DNA"/>
</dbReference>
<evidence type="ECO:0000313" key="2">
    <source>
        <dbReference type="EMBL" id="MDQ0390721.1"/>
    </source>
</evidence>
<proteinExistence type="predicted"/>
<protein>
    <recommendedName>
        <fullName evidence="4">HEPN domain-containing protein</fullName>
    </recommendedName>
</protein>
<feature type="compositionally biased region" description="Basic and acidic residues" evidence="1">
    <location>
        <begin position="22"/>
        <end position="31"/>
    </location>
</feature>
<name>A0ABU0F8F6_9HYPH</name>
<keyword evidence="3" id="KW-1185">Reference proteome</keyword>
<dbReference type="Proteomes" id="UP001237448">
    <property type="component" value="Unassembled WGS sequence"/>
</dbReference>
<comment type="caution">
    <text evidence="2">The sequence shown here is derived from an EMBL/GenBank/DDBJ whole genome shotgun (WGS) entry which is preliminary data.</text>
</comment>
<reference evidence="2 3" key="1">
    <citation type="submission" date="2023-07" db="EMBL/GenBank/DDBJ databases">
        <title>Genomic Encyclopedia of Type Strains, Phase IV (KMG-IV): sequencing the most valuable type-strain genomes for metagenomic binning, comparative biology and taxonomic classification.</title>
        <authorList>
            <person name="Goeker M."/>
        </authorList>
    </citation>
    <scope>NUCLEOTIDE SEQUENCE [LARGE SCALE GENOMIC DNA]</scope>
    <source>
        <strain evidence="2 3">DSM 5896</strain>
    </source>
</reference>
<feature type="region of interest" description="Disordered" evidence="1">
    <location>
        <begin position="1"/>
        <end position="31"/>
    </location>
</feature>
<evidence type="ECO:0008006" key="4">
    <source>
        <dbReference type="Google" id="ProtNLM"/>
    </source>
</evidence>
<accession>A0ABU0F8F6</accession>
<gene>
    <name evidence="2" type="ORF">J3R73_000513</name>
</gene>
<sequence>MMDMASNTHSKDAMTRPLFEPMNEKHERPDEWSGPLGFVIGGFARPSMQAERDGALAEQYFAAAEALIDSILDRRVADYQVANAALFLYRHSFELLLKSGLPPKARAEKDIHDLGKLARSYAHHKRQADETVPPWIIKRCDELAAIDPGSEAFRYGEYGTPKAKDGKPITDEIHVDLLHLKAAMAALNAALVERNWLIRMARGDRP</sequence>
<evidence type="ECO:0000256" key="1">
    <source>
        <dbReference type="SAM" id="MobiDB-lite"/>
    </source>
</evidence>
<evidence type="ECO:0000313" key="3">
    <source>
        <dbReference type="Proteomes" id="UP001237448"/>
    </source>
</evidence>